<organism evidence="3 4">
    <name type="scientific">Actinomadura graeca</name>
    <dbReference type="NCBI Taxonomy" id="2750812"/>
    <lineage>
        <taxon>Bacteria</taxon>
        <taxon>Bacillati</taxon>
        <taxon>Actinomycetota</taxon>
        <taxon>Actinomycetes</taxon>
        <taxon>Streptosporangiales</taxon>
        <taxon>Thermomonosporaceae</taxon>
        <taxon>Actinomadura</taxon>
    </lineage>
</organism>
<name>A0ABX8R2H1_9ACTN</name>
<dbReference type="Proteomes" id="UP001049518">
    <property type="component" value="Chromosome"/>
</dbReference>
<dbReference type="PROSITE" id="PS51318">
    <property type="entry name" value="TAT"/>
    <property type="match status" value="1"/>
</dbReference>
<evidence type="ECO:0000256" key="1">
    <source>
        <dbReference type="SAM" id="MobiDB-lite"/>
    </source>
</evidence>
<dbReference type="RefSeq" id="WP_231328879.1">
    <property type="nucleotide sequence ID" value="NZ_CP059572.1"/>
</dbReference>
<dbReference type="InterPro" id="IPR006311">
    <property type="entry name" value="TAT_signal"/>
</dbReference>
<protein>
    <submittedName>
        <fullName evidence="3">Uncharacterized protein</fullName>
    </submittedName>
</protein>
<feature type="region of interest" description="Disordered" evidence="1">
    <location>
        <begin position="265"/>
        <end position="318"/>
    </location>
</feature>
<dbReference type="EMBL" id="CP059572">
    <property type="protein sequence ID" value="QXJ23198.1"/>
    <property type="molecule type" value="Genomic_DNA"/>
</dbReference>
<sequence length="318" mass="32476">MHRSARNLLSVSVLVPAAAALAVATAPSSAARGPSAELLYGTVAPVAHTLPSDVVPEPTTAPAGHAAKLTTGTVDGVLKDRPTRPRPRTARDAGASRCILDDLAKPFSIPAGTGRRACPENQRRAKPNPNNPVDAAGKVVGSTSKVVGNASKATKKVQAGPLGKVAAVTRSASTTPLLRNARRASDERRGLDAMGVVPGAVRSAEAAGLPVSYAALFPPAHRRALGRPAPDQVLDQAGDVVRETATGVDATRGQVVEVLKADDRPATRPAAMPIKQSQMPPGMAQTARTARPKPPAGPLNGLPRLPVNTGGLPTNGLV</sequence>
<gene>
    <name evidence="3" type="ORF">AGRA3207_004325</name>
</gene>
<accession>A0ABX8R2H1</accession>
<feature type="signal peptide" evidence="2">
    <location>
        <begin position="1"/>
        <end position="30"/>
    </location>
</feature>
<evidence type="ECO:0000313" key="3">
    <source>
        <dbReference type="EMBL" id="QXJ23198.1"/>
    </source>
</evidence>
<feature type="region of interest" description="Disordered" evidence="1">
    <location>
        <begin position="110"/>
        <end position="137"/>
    </location>
</feature>
<keyword evidence="4" id="KW-1185">Reference proteome</keyword>
<reference evidence="3" key="1">
    <citation type="submission" date="2020-07" db="EMBL/GenBank/DDBJ databases">
        <authorList>
            <person name="Tarantini F.S."/>
            <person name="Hong K.W."/>
            <person name="Chan K.G."/>
        </authorList>
    </citation>
    <scope>NUCLEOTIDE SEQUENCE</scope>
    <source>
        <strain evidence="3">32-07</strain>
    </source>
</reference>
<evidence type="ECO:0000313" key="4">
    <source>
        <dbReference type="Proteomes" id="UP001049518"/>
    </source>
</evidence>
<proteinExistence type="predicted"/>
<evidence type="ECO:0000256" key="2">
    <source>
        <dbReference type="SAM" id="SignalP"/>
    </source>
</evidence>
<feature type="region of interest" description="Disordered" evidence="1">
    <location>
        <begin position="51"/>
        <end position="95"/>
    </location>
</feature>
<feature type="chain" id="PRO_5045541456" evidence="2">
    <location>
        <begin position="31"/>
        <end position="318"/>
    </location>
</feature>
<keyword evidence="2" id="KW-0732">Signal</keyword>